<evidence type="ECO:0000259" key="7">
    <source>
        <dbReference type="Pfam" id="PF00441"/>
    </source>
</evidence>
<dbReference type="InterPro" id="IPR052161">
    <property type="entry name" value="Mycobact_Acyl-CoA_DH"/>
</dbReference>
<keyword evidence="11" id="KW-1185">Reference proteome</keyword>
<evidence type="ECO:0000256" key="3">
    <source>
        <dbReference type="ARBA" id="ARBA00022630"/>
    </source>
</evidence>
<dbReference type="EMBL" id="JAAXLA010000020">
    <property type="protein sequence ID" value="NMH98219.1"/>
    <property type="molecule type" value="Genomic_DNA"/>
</dbReference>
<dbReference type="PANTHER" id="PTHR43292:SF3">
    <property type="entry name" value="ACYL-COA DEHYDROGENASE FADE29"/>
    <property type="match status" value="1"/>
</dbReference>
<gene>
    <name evidence="10" type="ORF">HF526_12990</name>
</gene>
<keyword evidence="4 6" id="KW-0274">FAD</keyword>
<dbReference type="Pfam" id="PF00441">
    <property type="entry name" value="Acyl-CoA_dh_1"/>
    <property type="match status" value="1"/>
</dbReference>
<reference evidence="10 11" key="1">
    <citation type="submission" date="2020-04" db="EMBL/GenBank/DDBJ databases">
        <authorList>
            <person name="Klaysubun C."/>
            <person name="Duangmal K."/>
            <person name="Lipun K."/>
        </authorList>
    </citation>
    <scope>NUCLEOTIDE SEQUENCE [LARGE SCALE GENOMIC DNA]</scope>
    <source>
        <strain evidence="10 11">K10HN5</strain>
    </source>
</reference>
<dbReference type="Pfam" id="PF02770">
    <property type="entry name" value="Acyl-CoA_dh_M"/>
    <property type="match status" value="1"/>
</dbReference>
<dbReference type="InterPro" id="IPR036250">
    <property type="entry name" value="AcylCo_DH-like_C"/>
</dbReference>
<name>A0ABX1SBC6_9PSEU</name>
<dbReference type="PANTHER" id="PTHR43292">
    <property type="entry name" value="ACYL-COA DEHYDROGENASE"/>
    <property type="match status" value="1"/>
</dbReference>
<evidence type="ECO:0000256" key="2">
    <source>
        <dbReference type="ARBA" id="ARBA00009347"/>
    </source>
</evidence>
<dbReference type="Gene3D" id="1.20.140.10">
    <property type="entry name" value="Butyryl-CoA Dehydrogenase, subunit A, domain 3"/>
    <property type="match status" value="1"/>
</dbReference>
<organism evidence="10 11">
    <name type="scientific">Pseudonocardia acidicola</name>
    <dbReference type="NCBI Taxonomy" id="2724939"/>
    <lineage>
        <taxon>Bacteria</taxon>
        <taxon>Bacillati</taxon>
        <taxon>Actinomycetota</taxon>
        <taxon>Actinomycetes</taxon>
        <taxon>Pseudonocardiales</taxon>
        <taxon>Pseudonocardiaceae</taxon>
        <taxon>Pseudonocardia</taxon>
    </lineage>
</organism>
<keyword evidence="3 6" id="KW-0285">Flavoprotein</keyword>
<evidence type="ECO:0000256" key="1">
    <source>
        <dbReference type="ARBA" id="ARBA00001974"/>
    </source>
</evidence>
<evidence type="ECO:0000256" key="6">
    <source>
        <dbReference type="RuleBase" id="RU362125"/>
    </source>
</evidence>
<accession>A0ABX1SBC6</accession>
<dbReference type="Proteomes" id="UP000820669">
    <property type="component" value="Unassembled WGS sequence"/>
</dbReference>
<comment type="cofactor">
    <cofactor evidence="1 6">
        <name>FAD</name>
        <dbReference type="ChEBI" id="CHEBI:57692"/>
    </cofactor>
</comment>
<dbReference type="InterPro" id="IPR009100">
    <property type="entry name" value="AcylCoA_DH/oxidase_NM_dom_sf"/>
</dbReference>
<dbReference type="InterPro" id="IPR046373">
    <property type="entry name" value="Acyl-CoA_Oxase/DH_mid-dom_sf"/>
</dbReference>
<feature type="domain" description="Acyl-CoA dehydrogenase/oxidase C-terminal" evidence="7">
    <location>
        <begin position="235"/>
        <end position="399"/>
    </location>
</feature>
<comment type="caution">
    <text evidence="10">The sequence shown here is derived from an EMBL/GenBank/DDBJ whole genome shotgun (WGS) entry which is preliminary data.</text>
</comment>
<evidence type="ECO:0000313" key="11">
    <source>
        <dbReference type="Proteomes" id="UP000820669"/>
    </source>
</evidence>
<proteinExistence type="inferred from homology"/>
<evidence type="ECO:0000313" key="10">
    <source>
        <dbReference type="EMBL" id="NMH98219.1"/>
    </source>
</evidence>
<sequence>MDLNDSAEAAEFRAEVRDFLAEVLPAGWQGVGALGETERAEWLPTWRSALLDRGLLVPSWPKEYGGSGRGLVEESILAEELARVGAPRFPLPTDPSGFVLIGPTILHWGTPEQKDFFLRRTVSGEIRWAQGYSEPEAGSDLFNVRTRAVLDGDEFVVNGQKIWQTAGIHANWIFAIVRTGTREERAKGLSFLLVDIDQPGVEVRGIRSMADDTELSEVYFTDARTPATNVVGEVGKGAMVALTLLGYERGAGGVAAALEARLELERLVELARSTGKHTDSAIRRRIAACWSTVHALRCLALRTLTTGAAGDPPGPESSITKLVMSEYRKRVTELALDVVGGAALTLTGAPSAASLGPQPRGADPLSSAGWVGDFLHARPGTVYGGSSEIQRNTIGEQVLRLPREPRVTIAPA</sequence>
<dbReference type="InterPro" id="IPR006091">
    <property type="entry name" value="Acyl-CoA_Oxase/DH_mid-dom"/>
</dbReference>
<evidence type="ECO:0000256" key="4">
    <source>
        <dbReference type="ARBA" id="ARBA00022827"/>
    </source>
</evidence>
<evidence type="ECO:0000256" key="5">
    <source>
        <dbReference type="ARBA" id="ARBA00023002"/>
    </source>
</evidence>
<dbReference type="Gene3D" id="2.40.110.10">
    <property type="entry name" value="Butyryl-CoA Dehydrogenase, subunit A, domain 2"/>
    <property type="match status" value="1"/>
</dbReference>
<dbReference type="InterPro" id="IPR037069">
    <property type="entry name" value="AcylCoA_DH/ox_N_sf"/>
</dbReference>
<dbReference type="Gene3D" id="1.10.540.10">
    <property type="entry name" value="Acyl-CoA dehydrogenase/oxidase, N-terminal domain"/>
    <property type="match status" value="1"/>
</dbReference>
<dbReference type="Pfam" id="PF02771">
    <property type="entry name" value="Acyl-CoA_dh_N"/>
    <property type="match status" value="1"/>
</dbReference>
<dbReference type="InterPro" id="IPR013786">
    <property type="entry name" value="AcylCoA_DH/ox_N"/>
</dbReference>
<dbReference type="SUPFAM" id="SSF47203">
    <property type="entry name" value="Acyl-CoA dehydrogenase C-terminal domain-like"/>
    <property type="match status" value="1"/>
</dbReference>
<keyword evidence="5 6" id="KW-0560">Oxidoreductase</keyword>
<evidence type="ECO:0000259" key="8">
    <source>
        <dbReference type="Pfam" id="PF02770"/>
    </source>
</evidence>
<feature type="domain" description="Acyl-CoA oxidase/dehydrogenase middle" evidence="8">
    <location>
        <begin position="129"/>
        <end position="222"/>
    </location>
</feature>
<dbReference type="InterPro" id="IPR009075">
    <property type="entry name" value="AcylCo_DH/oxidase_C"/>
</dbReference>
<evidence type="ECO:0000259" key="9">
    <source>
        <dbReference type="Pfam" id="PF02771"/>
    </source>
</evidence>
<protein>
    <submittedName>
        <fullName evidence="10">Acyl-CoA dehydrogenase</fullName>
    </submittedName>
</protein>
<comment type="similarity">
    <text evidence="2 6">Belongs to the acyl-CoA dehydrogenase family.</text>
</comment>
<dbReference type="SUPFAM" id="SSF56645">
    <property type="entry name" value="Acyl-CoA dehydrogenase NM domain-like"/>
    <property type="match status" value="1"/>
</dbReference>
<feature type="domain" description="Acyl-CoA dehydrogenase/oxidase N-terminal" evidence="9">
    <location>
        <begin position="7"/>
        <end position="125"/>
    </location>
</feature>
<dbReference type="RefSeq" id="WP_169381666.1">
    <property type="nucleotide sequence ID" value="NZ_JAAXLA010000020.1"/>
</dbReference>